<proteinExistence type="predicted"/>
<sequence length="125" mass="13255">MNHKGDRLSRGLSPIYEESDLGSDDISPRGNDFLPEASGDSPRPKLQEESVLPESPTPSTSKGGKGKKGRVNKKKIGRGSAPVKVQERTLSSSPKPGCSRTSSPKPGPSTPKASPSKQHRGRSPK</sequence>
<dbReference type="RefSeq" id="XP_030756325.1">
    <property type="nucleotide sequence ID" value="XM_030900465.1"/>
</dbReference>
<dbReference type="GeneID" id="115882411"/>
<evidence type="ECO:0000313" key="2">
    <source>
        <dbReference type="Proteomes" id="UP000504635"/>
    </source>
</evidence>
<evidence type="ECO:0000313" key="3">
    <source>
        <dbReference type="RefSeq" id="XP_030756325.1"/>
    </source>
</evidence>
<organism evidence="2 3">
    <name type="scientific">Sitophilus oryzae</name>
    <name type="common">Rice weevil</name>
    <name type="synonym">Curculio oryzae</name>
    <dbReference type="NCBI Taxonomy" id="7048"/>
    <lineage>
        <taxon>Eukaryota</taxon>
        <taxon>Metazoa</taxon>
        <taxon>Ecdysozoa</taxon>
        <taxon>Arthropoda</taxon>
        <taxon>Hexapoda</taxon>
        <taxon>Insecta</taxon>
        <taxon>Pterygota</taxon>
        <taxon>Neoptera</taxon>
        <taxon>Endopterygota</taxon>
        <taxon>Coleoptera</taxon>
        <taxon>Polyphaga</taxon>
        <taxon>Cucujiformia</taxon>
        <taxon>Curculionidae</taxon>
        <taxon>Dryophthorinae</taxon>
        <taxon>Sitophilus</taxon>
    </lineage>
</organism>
<dbReference type="Proteomes" id="UP000504635">
    <property type="component" value="Unplaced"/>
</dbReference>
<reference evidence="3" key="1">
    <citation type="submission" date="2025-08" db="UniProtKB">
        <authorList>
            <consortium name="RefSeq"/>
        </authorList>
    </citation>
    <scope>IDENTIFICATION</scope>
    <source>
        <tissue evidence="3">Gonads</tissue>
    </source>
</reference>
<feature type="compositionally biased region" description="Basic residues" evidence="1">
    <location>
        <begin position="64"/>
        <end position="77"/>
    </location>
</feature>
<gene>
    <name evidence="3" type="primary">LOC115882411</name>
</gene>
<evidence type="ECO:0000256" key="1">
    <source>
        <dbReference type="SAM" id="MobiDB-lite"/>
    </source>
</evidence>
<name>A0A6J2XZX7_SITOR</name>
<dbReference type="InParanoid" id="A0A6J2XZX7"/>
<keyword evidence="2" id="KW-1185">Reference proteome</keyword>
<accession>A0A6J2XZX7</accession>
<feature type="region of interest" description="Disordered" evidence="1">
    <location>
        <begin position="1"/>
        <end position="125"/>
    </location>
</feature>
<dbReference type="AlphaFoldDB" id="A0A6J2XZX7"/>
<protein>
    <submittedName>
        <fullName evidence="3">Uncharacterized protein LOC115882411</fullName>
    </submittedName>
</protein>
<dbReference type="KEGG" id="soy:115882411"/>